<protein>
    <submittedName>
        <fullName evidence="1">Uncharacterized protein</fullName>
    </submittedName>
</protein>
<gene>
    <name evidence="1" type="ORF">ELAC_0746</name>
</gene>
<proteinExistence type="predicted"/>
<dbReference type="EMBL" id="CWGJ01000011">
    <property type="protein sequence ID" value="CRX38098.1"/>
    <property type="molecule type" value="Genomic_DNA"/>
</dbReference>
<dbReference type="AlphaFoldDB" id="A0A0H5DPZ4"/>
<keyword evidence="2" id="KW-1185">Reference proteome</keyword>
<dbReference type="Proteomes" id="UP000220251">
    <property type="component" value="Unassembled WGS sequence"/>
</dbReference>
<accession>A0A0H5DPZ4</accession>
<evidence type="ECO:0000313" key="2">
    <source>
        <dbReference type="Proteomes" id="UP000220251"/>
    </source>
</evidence>
<sequence length="97" mass="10936">MIYDFNGPYTIGNIHPLLRDAQTLCYSVEGPRGVGFLTRAELAATHLLHIPERLFNIVTNIVKLALTTKALAWTAKPRLLIPKASHFFATLREYQKS</sequence>
<evidence type="ECO:0000313" key="1">
    <source>
        <dbReference type="EMBL" id="CRX38098.1"/>
    </source>
</evidence>
<name>A0A0H5DPZ4_9BACT</name>
<organism evidence="1 2">
    <name type="scientific">Estrella lausannensis</name>
    <dbReference type="NCBI Taxonomy" id="483423"/>
    <lineage>
        <taxon>Bacteria</taxon>
        <taxon>Pseudomonadati</taxon>
        <taxon>Chlamydiota</taxon>
        <taxon>Chlamydiia</taxon>
        <taxon>Parachlamydiales</taxon>
        <taxon>Candidatus Criblamydiaceae</taxon>
        <taxon>Estrella</taxon>
    </lineage>
</organism>
<dbReference type="RefSeq" id="WP_098037948.1">
    <property type="nucleotide sequence ID" value="NZ_CWGJ01000011.1"/>
</dbReference>
<reference evidence="2" key="1">
    <citation type="submission" date="2015-06" db="EMBL/GenBank/DDBJ databases">
        <authorList>
            <person name="Bertelli C."/>
        </authorList>
    </citation>
    <scope>NUCLEOTIDE SEQUENCE [LARGE SCALE GENOMIC DNA]</scope>
    <source>
        <strain evidence="2">CRIB-30</strain>
    </source>
</reference>